<keyword evidence="1" id="KW-0732">Signal</keyword>
<protein>
    <submittedName>
        <fullName evidence="3">PEP-CTERM sorting domain-containing protein</fullName>
    </submittedName>
</protein>
<feature type="domain" description="Ice-binding protein C-terminal" evidence="2">
    <location>
        <begin position="176"/>
        <end position="197"/>
    </location>
</feature>
<keyword evidence="4" id="KW-1185">Reference proteome</keyword>
<evidence type="ECO:0000313" key="4">
    <source>
        <dbReference type="Proteomes" id="UP000484015"/>
    </source>
</evidence>
<organism evidence="3 4">
    <name type="scientific">Pseudoduganella ginsengisoli</name>
    <dbReference type="NCBI Taxonomy" id="1462440"/>
    <lineage>
        <taxon>Bacteria</taxon>
        <taxon>Pseudomonadati</taxon>
        <taxon>Pseudomonadota</taxon>
        <taxon>Betaproteobacteria</taxon>
        <taxon>Burkholderiales</taxon>
        <taxon>Oxalobacteraceae</taxon>
        <taxon>Telluria group</taxon>
        <taxon>Pseudoduganella</taxon>
    </lineage>
</organism>
<dbReference type="AlphaFoldDB" id="A0A6L6PV67"/>
<evidence type="ECO:0000259" key="2">
    <source>
        <dbReference type="Pfam" id="PF07589"/>
    </source>
</evidence>
<feature type="signal peptide" evidence="1">
    <location>
        <begin position="1"/>
        <end position="24"/>
    </location>
</feature>
<reference evidence="3 4" key="1">
    <citation type="submission" date="2019-11" db="EMBL/GenBank/DDBJ databases">
        <title>Type strains purchased from KCTC, JCM and DSMZ.</title>
        <authorList>
            <person name="Lu H."/>
        </authorList>
    </citation>
    <scope>NUCLEOTIDE SEQUENCE [LARGE SCALE GENOMIC DNA]</scope>
    <source>
        <strain evidence="3 4">KCTC 42409</strain>
    </source>
</reference>
<dbReference type="Pfam" id="PF07589">
    <property type="entry name" value="PEP-CTERM"/>
    <property type="match status" value="1"/>
</dbReference>
<feature type="chain" id="PRO_5026672472" evidence="1">
    <location>
        <begin position="25"/>
        <end position="202"/>
    </location>
</feature>
<evidence type="ECO:0000313" key="3">
    <source>
        <dbReference type="EMBL" id="MTW00552.1"/>
    </source>
</evidence>
<proteinExistence type="predicted"/>
<dbReference type="InterPro" id="IPR013424">
    <property type="entry name" value="Ice-binding_C"/>
</dbReference>
<dbReference type="EMBL" id="WNLA01000001">
    <property type="protein sequence ID" value="MTW00552.1"/>
    <property type="molecule type" value="Genomic_DNA"/>
</dbReference>
<gene>
    <name evidence="3" type="ORF">GM668_00470</name>
</gene>
<dbReference type="NCBIfam" id="TIGR02595">
    <property type="entry name" value="PEP_CTERM"/>
    <property type="match status" value="1"/>
</dbReference>
<dbReference type="Proteomes" id="UP000484015">
    <property type="component" value="Unassembled WGS sequence"/>
</dbReference>
<dbReference type="RefSeq" id="WP_155436976.1">
    <property type="nucleotide sequence ID" value="NZ_WNLA01000001.1"/>
</dbReference>
<evidence type="ECO:0000256" key="1">
    <source>
        <dbReference type="SAM" id="SignalP"/>
    </source>
</evidence>
<dbReference type="OrthoDB" id="9790247at2"/>
<accession>A0A6L6PV67</accession>
<sequence length="202" mass="21303">MKVTSFARYAIATIASALTLNASATVLTTHASVDNGYAMYLSTSDSVTGTSFGNGADWTTSYTNNVTLAQGTNYYLHVYAFDLGGIAGFLGDFSLSGTGHKFANGSTFLTTDTTNWKGNNTGFNGAYGVLQDLGPDGVNPWGDRSLINNSAHWIWAGDANNNDYAYFTTKISANNVPEPGSVALLGLGLAGVALSRRRKQGR</sequence>
<comment type="caution">
    <text evidence="3">The sequence shown here is derived from an EMBL/GenBank/DDBJ whole genome shotgun (WGS) entry which is preliminary data.</text>
</comment>
<name>A0A6L6PV67_9BURK</name>